<dbReference type="InterPro" id="IPR013766">
    <property type="entry name" value="Thioredoxin_domain"/>
</dbReference>
<feature type="domain" description="Thioredoxin" evidence="1">
    <location>
        <begin position="9"/>
        <end position="99"/>
    </location>
</feature>
<name>A0A1A7PE57_9PAST</name>
<dbReference type="PATRIC" id="fig|750.21.peg.1083"/>
<dbReference type="SUPFAM" id="SSF52833">
    <property type="entry name" value="Thioredoxin-like"/>
    <property type="match status" value="1"/>
</dbReference>
<dbReference type="Proteomes" id="UP000092643">
    <property type="component" value="Unassembled WGS sequence"/>
</dbReference>
<dbReference type="CDD" id="cd02947">
    <property type="entry name" value="TRX_family"/>
    <property type="match status" value="1"/>
</dbReference>
<dbReference type="AlphaFoldDB" id="A0A1A7PE57"/>
<dbReference type="Pfam" id="PF00085">
    <property type="entry name" value="Thioredoxin"/>
    <property type="match status" value="1"/>
</dbReference>
<comment type="caution">
    <text evidence="2">The sequence shown here is derived from an EMBL/GenBank/DDBJ whole genome shotgun (WGS) entry which is preliminary data.</text>
</comment>
<evidence type="ECO:0000313" key="2">
    <source>
        <dbReference type="EMBL" id="OBX00384.1"/>
    </source>
</evidence>
<evidence type="ECO:0000313" key="3">
    <source>
        <dbReference type="Proteomes" id="UP000092643"/>
    </source>
</evidence>
<dbReference type="OrthoDB" id="5295821at2"/>
<dbReference type="Gene3D" id="3.40.30.10">
    <property type="entry name" value="Glutaredoxin"/>
    <property type="match status" value="1"/>
</dbReference>
<evidence type="ECO:0000259" key="1">
    <source>
        <dbReference type="Pfam" id="PF00085"/>
    </source>
</evidence>
<gene>
    <name evidence="2" type="ORF">QV03_02315</name>
</gene>
<protein>
    <submittedName>
        <fullName evidence="2">Thioredoxin</fullName>
    </submittedName>
</protein>
<dbReference type="EMBL" id="JTJO01000011">
    <property type="protein sequence ID" value="OBX00384.1"/>
    <property type="molecule type" value="Genomic_DNA"/>
</dbReference>
<organism evidence="2 3">
    <name type="scientific">Gallibacterium anatis</name>
    <dbReference type="NCBI Taxonomy" id="750"/>
    <lineage>
        <taxon>Bacteria</taxon>
        <taxon>Pseudomonadati</taxon>
        <taxon>Pseudomonadota</taxon>
        <taxon>Gammaproteobacteria</taxon>
        <taxon>Pasteurellales</taxon>
        <taxon>Pasteurellaceae</taxon>
        <taxon>Gallibacterium</taxon>
    </lineage>
</organism>
<reference evidence="2 3" key="1">
    <citation type="submission" date="2014-11" db="EMBL/GenBank/DDBJ databases">
        <title>Pan-genome of Gallibacterium spp.</title>
        <authorList>
            <person name="Kudirkiene E."/>
            <person name="Bojesen A.M."/>
        </authorList>
    </citation>
    <scope>NUCLEOTIDE SEQUENCE [LARGE SCALE GENOMIC DNA]</scope>
    <source>
        <strain evidence="2 3">F 279</strain>
    </source>
</reference>
<dbReference type="InterPro" id="IPR036249">
    <property type="entry name" value="Thioredoxin-like_sf"/>
</dbReference>
<accession>A0A1A7PE57</accession>
<sequence length="113" mass="12736">MNKLLTISDIQQAIQSHTLNLLLIKAPNCGVCTVVENQLKSLLNENQEIYAVQANIGDTPELASYFHALTAPVVILFFESKEVERFARFIPYQQLKTALAKWTDFAAEEDISH</sequence>
<dbReference type="RefSeq" id="WP_039141356.1">
    <property type="nucleotide sequence ID" value="NZ_JARTDG010000003.1"/>
</dbReference>
<proteinExistence type="predicted"/>